<accession>A0A653BRP6</accession>
<organism evidence="2 3">
    <name type="scientific">Callosobruchus maculatus</name>
    <name type="common">Southern cowpea weevil</name>
    <name type="synonym">Pulse bruchid</name>
    <dbReference type="NCBI Taxonomy" id="64391"/>
    <lineage>
        <taxon>Eukaryota</taxon>
        <taxon>Metazoa</taxon>
        <taxon>Ecdysozoa</taxon>
        <taxon>Arthropoda</taxon>
        <taxon>Hexapoda</taxon>
        <taxon>Insecta</taxon>
        <taxon>Pterygota</taxon>
        <taxon>Neoptera</taxon>
        <taxon>Endopterygota</taxon>
        <taxon>Coleoptera</taxon>
        <taxon>Polyphaga</taxon>
        <taxon>Cucujiformia</taxon>
        <taxon>Chrysomeloidea</taxon>
        <taxon>Chrysomelidae</taxon>
        <taxon>Bruchinae</taxon>
        <taxon>Bruchini</taxon>
        <taxon>Callosobruchus</taxon>
    </lineage>
</organism>
<dbReference type="Proteomes" id="UP000410492">
    <property type="component" value="Unassembled WGS sequence"/>
</dbReference>
<dbReference type="OrthoDB" id="6689965at2759"/>
<proteinExistence type="predicted"/>
<keyword evidence="3" id="KW-1185">Reference proteome</keyword>
<feature type="signal peptide" evidence="1">
    <location>
        <begin position="1"/>
        <end position="23"/>
    </location>
</feature>
<feature type="chain" id="PRO_5024894602" description="Invertebrate defensins family profile domain-containing protein" evidence="1">
    <location>
        <begin position="24"/>
        <end position="64"/>
    </location>
</feature>
<reference evidence="2 3" key="1">
    <citation type="submission" date="2019-01" db="EMBL/GenBank/DDBJ databases">
        <authorList>
            <person name="Sayadi A."/>
        </authorList>
    </citation>
    <scope>NUCLEOTIDE SEQUENCE [LARGE SCALE GENOMIC DNA]</scope>
</reference>
<evidence type="ECO:0000256" key="1">
    <source>
        <dbReference type="SAM" id="SignalP"/>
    </source>
</evidence>
<protein>
    <recommendedName>
        <fullName evidence="4">Invertebrate defensins family profile domain-containing protein</fullName>
    </recommendedName>
</protein>
<keyword evidence="1" id="KW-0732">Signal</keyword>
<evidence type="ECO:0000313" key="3">
    <source>
        <dbReference type="Proteomes" id="UP000410492"/>
    </source>
</evidence>
<name>A0A653BRP6_CALMS</name>
<sequence length="64" mass="7126">MRYLFVVCFVFLALVTTIGITNGKVVPGIGEPKKSLRASCQWQTCRSRCYPKAGRCLDSLCHCV</sequence>
<evidence type="ECO:0008006" key="4">
    <source>
        <dbReference type="Google" id="ProtNLM"/>
    </source>
</evidence>
<dbReference type="AlphaFoldDB" id="A0A653BRP6"/>
<dbReference type="EMBL" id="CAACVG010003960">
    <property type="protein sequence ID" value="VEN38011.1"/>
    <property type="molecule type" value="Genomic_DNA"/>
</dbReference>
<gene>
    <name evidence="2" type="ORF">CALMAC_LOCUS3045</name>
</gene>
<evidence type="ECO:0000313" key="2">
    <source>
        <dbReference type="EMBL" id="VEN38011.1"/>
    </source>
</evidence>